<organism evidence="2 3">
    <name type="scientific">Romanomermis culicivorax</name>
    <name type="common">Nematode worm</name>
    <dbReference type="NCBI Taxonomy" id="13658"/>
    <lineage>
        <taxon>Eukaryota</taxon>
        <taxon>Metazoa</taxon>
        <taxon>Ecdysozoa</taxon>
        <taxon>Nematoda</taxon>
        <taxon>Enoplea</taxon>
        <taxon>Dorylaimia</taxon>
        <taxon>Mermithida</taxon>
        <taxon>Mermithoidea</taxon>
        <taxon>Mermithidae</taxon>
        <taxon>Romanomermis</taxon>
    </lineage>
</organism>
<dbReference type="SUPFAM" id="SSF81321">
    <property type="entry name" value="Family A G protein-coupled receptor-like"/>
    <property type="match status" value="1"/>
</dbReference>
<dbReference type="AlphaFoldDB" id="A0A915JCY1"/>
<evidence type="ECO:0000256" key="1">
    <source>
        <dbReference type="SAM" id="Phobius"/>
    </source>
</evidence>
<feature type="transmembrane region" description="Helical" evidence="1">
    <location>
        <begin position="107"/>
        <end position="131"/>
    </location>
</feature>
<accession>A0A915JCY1</accession>
<evidence type="ECO:0000313" key="3">
    <source>
        <dbReference type="WBParaSite" id="nRc.2.0.1.t23476-RA"/>
    </source>
</evidence>
<keyword evidence="2" id="KW-1185">Reference proteome</keyword>
<dbReference type="Gene3D" id="1.20.1070.10">
    <property type="entry name" value="Rhodopsin 7-helix transmembrane proteins"/>
    <property type="match status" value="1"/>
</dbReference>
<keyword evidence="1" id="KW-0472">Membrane</keyword>
<dbReference type="WBParaSite" id="nRc.2.0.1.t23476-RA">
    <property type="protein sequence ID" value="nRc.2.0.1.t23476-RA"/>
    <property type="gene ID" value="nRc.2.0.1.g23476"/>
</dbReference>
<sequence>LVTEALNPQYSPCLAYFTGFAPWQARALLFNRMIGRFSAILINLLTYVYIRFVMRHVRITPHATVTEMRRMGVDGGGAVEEAPRIGDDGVARYFLETQMQMRDYVKILILIDTFFGLPYSIVVEISSIFASDDYSKMLLMAVTVFCTTLSGVIDPALFIVKNKYVRKRIYSVFARRPTNFRD</sequence>
<feature type="transmembrane region" description="Helical" evidence="1">
    <location>
        <begin position="33"/>
        <end position="50"/>
    </location>
</feature>
<reference evidence="3" key="1">
    <citation type="submission" date="2022-11" db="UniProtKB">
        <authorList>
            <consortium name="WormBaseParasite"/>
        </authorList>
    </citation>
    <scope>IDENTIFICATION</scope>
</reference>
<name>A0A915JCY1_ROMCU</name>
<evidence type="ECO:0000313" key="2">
    <source>
        <dbReference type="Proteomes" id="UP000887565"/>
    </source>
</evidence>
<keyword evidence="1" id="KW-0812">Transmembrane</keyword>
<proteinExistence type="predicted"/>
<protein>
    <submittedName>
        <fullName evidence="3">G protein-coupled receptor</fullName>
    </submittedName>
</protein>
<dbReference type="Proteomes" id="UP000887565">
    <property type="component" value="Unplaced"/>
</dbReference>
<feature type="transmembrane region" description="Helical" evidence="1">
    <location>
        <begin position="137"/>
        <end position="160"/>
    </location>
</feature>
<keyword evidence="1" id="KW-1133">Transmembrane helix</keyword>